<name>A0A0A8ZUG8_ARUDO</name>
<dbReference type="AlphaFoldDB" id="A0A0A8ZUG8"/>
<reference evidence="1" key="2">
    <citation type="journal article" date="2015" name="Data Brief">
        <title>Shoot transcriptome of the giant reed, Arundo donax.</title>
        <authorList>
            <person name="Barrero R.A."/>
            <person name="Guerrero F.D."/>
            <person name="Moolhuijzen P."/>
            <person name="Goolsby J.A."/>
            <person name="Tidwell J."/>
            <person name="Bellgard S.E."/>
            <person name="Bellgard M.I."/>
        </authorList>
    </citation>
    <scope>NUCLEOTIDE SEQUENCE</scope>
    <source>
        <tissue evidence="1">Shoot tissue taken approximately 20 cm above the soil surface</tissue>
    </source>
</reference>
<sequence>MADIIKLLHSMCGQYKKINTVAVHIRDKKTMLL</sequence>
<evidence type="ECO:0000313" key="1">
    <source>
        <dbReference type="EMBL" id="JAD40420.1"/>
    </source>
</evidence>
<dbReference type="EMBL" id="GBRH01257475">
    <property type="protein sequence ID" value="JAD40420.1"/>
    <property type="molecule type" value="Transcribed_RNA"/>
</dbReference>
<proteinExistence type="predicted"/>
<accession>A0A0A8ZUG8</accession>
<protein>
    <submittedName>
        <fullName evidence="1">Uncharacterized protein</fullName>
    </submittedName>
</protein>
<organism evidence="1">
    <name type="scientific">Arundo donax</name>
    <name type="common">Giant reed</name>
    <name type="synonym">Donax arundinaceus</name>
    <dbReference type="NCBI Taxonomy" id="35708"/>
    <lineage>
        <taxon>Eukaryota</taxon>
        <taxon>Viridiplantae</taxon>
        <taxon>Streptophyta</taxon>
        <taxon>Embryophyta</taxon>
        <taxon>Tracheophyta</taxon>
        <taxon>Spermatophyta</taxon>
        <taxon>Magnoliopsida</taxon>
        <taxon>Liliopsida</taxon>
        <taxon>Poales</taxon>
        <taxon>Poaceae</taxon>
        <taxon>PACMAD clade</taxon>
        <taxon>Arundinoideae</taxon>
        <taxon>Arundineae</taxon>
        <taxon>Arundo</taxon>
    </lineage>
</organism>
<reference evidence="1" key="1">
    <citation type="submission" date="2014-09" db="EMBL/GenBank/DDBJ databases">
        <authorList>
            <person name="Magalhaes I.L.F."/>
            <person name="Oliveira U."/>
            <person name="Santos F.R."/>
            <person name="Vidigal T.H.D.A."/>
            <person name="Brescovit A.D."/>
            <person name="Santos A.J."/>
        </authorList>
    </citation>
    <scope>NUCLEOTIDE SEQUENCE</scope>
    <source>
        <tissue evidence="1">Shoot tissue taken approximately 20 cm above the soil surface</tissue>
    </source>
</reference>